<dbReference type="InterPro" id="IPR003661">
    <property type="entry name" value="HisK_dim/P_dom"/>
</dbReference>
<dbReference type="Proteomes" id="UP000302218">
    <property type="component" value="Chromosome"/>
</dbReference>
<dbReference type="Gene3D" id="3.40.50.2300">
    <property type="match status" value="1"/>
</dbReference>
<dbReference type="GO" id="GO:0000155">
    <property type="term" value="F:phosphorelay sensor kinase activity"/>
    <property type="evidence" value="ECO:0007669"/>
    <property type="project" value="InterPro"/>
</dbReference>
<evidence type="ECO:0000256" key="2">
    <source>
        <dbReference type="ARBA" id="ARBA00004141"/>
    </source>
</evidence>
<dbReference type="InterPro" id="IPR000014">
    <property type="entry name" value="PAS"/>
</dbReference>
<evidence type="ECO:0000256" key="11">
    <source>
        <dbReference type="ARBA" id="ARBA00023012"/>
    </source>
</evidence>
<evidence type="ECO:0000256" key="3">
    <source>
        <dbReference type="ARBA" id="ARBA00012438"/>
    </source>
</evidence>
<evidence type="ECO:0000313" key="19">
    <source>
        <dbReference type="Proteomes" id="UP000302218"/>
    </source>
</evidence>
<keyword evidence="5" id="KW-0808">Transferase</keyword>
<dbReference type="GO" id="GO:0030295">
    <property type="term" value="F:protein kinase activator activity"/>
    <property type="evidence" value="ECO:0007669"/>
    <property type="project" value="TreeGrafter"/>
</dbReference>
<dbReference type="Pfam" id="PF13185">
    <property type="entry name" value="GAF_2"/>
    <property type="match status" value="1"/>
</dbReference>
<dbReference type="GO" id="GO:0016020">
    <property type="term" value="C:membrane"/>
    <property type="evidence" value="ECO:0007669"/>
    <property type="project" value="UniProtKB-SubCell"/>
</dbReference>
<proteinExistence type="predicted"/>
<dbReference type="PROSITE" id="PS50113">
    <property type="entry name" value="PAC"/>
    <property type="match status" value="1"/>
</dbReference>
<evidence type="ECO:0000256" key="4">
    <source>
        <dbReference type="ARBA" id="ARBA00022553"/>
    </source>
</evidence>
<dbReference type="CDD" id="cd00082">
    <property type="entry name" value="HisKA"/>
    <property type="match status" value="1"/>
</dbReference>
<dbReference type="SUPFAM" id="SSF52172">
    <property type="entry name" value="CheY-like"/>
    <property type="match status" value="1"/>
</dbReference>
<dbReference type="PANTHER" id="PTHR42878">
    <property type="entry name" value="TWO-COMPONENT HISTIDINE KINASE"/>
    <property type="match status" value="1"/>
</dbReference>
<dbReference type="Gene3D" id="1.10.287.130">
    <property type="match status" value="1"/>
</dbReference>
<dbReference type="SMART" id="SM00448">
    <property type="entry name" value="REC"/>
    <property type="match status" value="1"/>
</dbReference>
<protein>
    <recommendedName>
        <fullName evidence="3">histidine kinase</fullName>
        <ecNumber evidence="3">2.7.13.3</ecNumber>
    </recommendedName>
</protein>
<dbReference type="SUPFAM" id="SSF55781">
    <property type="entry name" value="GAF domain-like"/>
    <property type="match status" value="1"/>
</dbReference>
<evidence type="ECO:0000256" key="10">
    <source>
        <dbReference type="ARBA" id="ARBA00022989"/>
    </source>
</evidence>
<dbReference type="InterPro" id="IPR003018">
    <property type="entry name" value="GAF"/>
</dbReference>
<reference evidence="19" key="1">
    <citation type="submission" date="2019-05" db="EMBL/GenBank/DDBJ databases">
        <title>Genome sequence and methylation pattern of the halophilic Archaeon Natrinema versiforme BOL5-4.</title>
        <authorList>
            <person name="DasSarma P."/>
            <person name="Anton B.P."/>
            <person name="DasSarma S.L."/>
            <person name="Martinez F.L."/>
            <person name="Guzman D."/>
            <person name="Roberts R.J."/>
            <person name="DasSarma S."/>
        </authorList>
    </citation>
    <scope>NUCLEOTIDE SEQUENCE [LARGE SCALE GENOMIC DNA]</scope>
    <source>
        <strain evidence="19">BOL5-4</strain>
    </source>
</reference>
<comment type="catalytic activity">
    <reaction evidence="1">
        <text>ATP + protein L-histidine = ADP + protein N-phospho-L-histidine.</text>
        <dbReference type="EC" id="2.7.13.3"/>
    </reaction>
</comment>
<keyword evidence="7" id="KW-0547">Nucleotide-binding</keyword>
<dbReference type="SMART" id="SM00086">
    <property type="entry name" value="PAC"/>
    <property type="match status" value="1"/>
</dbReference>
<evidence type="ECO:0000256" key="8">
    <source>
        <dbReference type="ARBA" id="ARBA00022777"/>
    </source>
</evidence>
<dbReference type="SMART" id="SM00387">
    <property type="entry name" value="HATPase_c"/>
    <property type="match status" value="1"/>
</dbReference>
<dbReference type="GeneID" id="40264288"/>
<dbReference type="CDD" id="cd00130">
    <property type="entry name" value="PAS"/>
    <property type="match status" value="2"/>
</dbReference>
<dbReference type="GO" id="GO:0005524">
    <property type="term" value="F:ATP binding"/>
    <property type="evidence" value="ECO:0007669"/>
    <property type="project" value="UniProtKB-KW"/>
</dbReference>
<dbReference type="Gene3D" id="3.30.450.40">
    <property type="match status" value="1"/>
</dbReference>
<dbReference type="InterPro" id="IPR000700">
    <property type="entry name" value="PAS-assoc_C"/>
</dbReference>
<organism evidence="18 19">
    <name type="scientific">Natrinema versiforme</name>
    <dbReference type="NCBI Taxonomy" id="88724"/>
    <lineage>
        <taxon>Archaea</taxon>
        <taxon>Methanobacteriati</taxon>
        <taxon>Methanobacteriota</taxon>
        <taxon>Stenosarchaea group</taxon>
        <taxon>Halobacteria</taxon>
        <taxon>Halobacteriales</taxon>
        <taxon>Natrialbaceae</taxon>
        <taxon>Natrinema</taxon>
    </lineage>
</organism>
<dbReference type="Gene3D" id="3.30.450.20">
    <property type="entry name" value="PAS domain"/>
    <property type="match status" value="2"/>
</dbReference>
<evidence type="ECO:0000256" key="9">
    <source>
        <dbReference type="ARBA" id="ARBA00022840"/>
    </source>
</evidence>
<dbReference type="EMBL" id="CP040330">
    <property type="protein sequence ID" value="QCS41445.1"/>
    <property type="molecule type" value="Genomic_DNA"/>
</dbReference>
<evidence type="ECO:0000259" key="14">
    <source>
        <dbReference type="PROSITE" id="PS50109"/>
    </source>
</evidence>
<feature type="modified residue" description="4-aspartylphosphate" evidence="13">
    <location>
        <position position="66"/>
    </location>
</feature>
<dbReference type="InterPro" id="IPR004358">
    <property type="entry name" value="Sig_transdc_His_kin-like_C"/>
</dbReference>
<dbReference type="SMART" id="SM00388">
    <property type="entry name" value="HisKA"/>
    <property type="match status" value="1"/>
</dbReference>
<dbReference type="PRINTS" id="PR00344">
    <property type="entry name" value="BCTRLSENSOR"/>
</dbReference>
<dbReference type="InterPro" id="IPR001610">
    <property type="entry name" value="PAC"/>
</dbReference>
<dbReference type="PROSITE" id="PS50110">
    <property type="entry name" value="RESPONSE_REGULATORY"/>
    <property type="match status" value="1"/>
</dbReference>
<keyword evidence="12" id="KW-0472">Membrane</keyword>
<dbReference type="Pfam" id="PF13188">
    <property type="entry name" value="PAS_8"/>
    <property type="match status" value="1"/>
</dbReference>
<dbReference type="AlphaFoldDB" id="A0A4V1FYU4"/>
<keyword evidence="4 13" id="KW-0597">Phosphoprotein</keyword>
<dbReference type="InterPro" id="IPR001789">
    <property type="entry name" value="Sig_transdc_resp-reg_receiver"/>
</dbReference>
<evidence type="ECO:0000256" key="7">
    <source>
        <dbReference type="ARBA" id="ARBA00022741"/>
    </source>
</evidence>
<keyword evidence="6" id="KW-0812">Transmembrane</keyword>
<evidence type="ECO:0000259" key="15">
    <source>
        <dbReference type="PROSITE" id="PS50110"/>
    </source>
</evidence>
<dbReference type="PROSITE" id="PS50109">
    <property type="entry name" value="HIS_KIN"/>
    <property type="match status" value="1"/>
</dbReference>
<dbReference type="OrthoDB" id="8127at2157"/>
<dbReference type="InterPro" id="IPR005467">
    <property type="entry name" value="His_kinase_dom"/>
</dbReference>
<evidence type="ECO:0000256" key="1">
    <source>
        <dbReference type="ARBA" id="ARBA00000085"/>
    </source>
</evidence>
<dbReference type="RefSeq" id="WP_138243956.1">
    <property type="nucleotide sequence ID" value="NZ_CP040330.1"/>
</dbReference>
<dbReference type="KEGG" id="nvr:FEJ81_03410"/>
<dbReference type="SUPFAM" id="SSF55785">
    <property type="entry name" value="PYP-like sensor domain (PAS domain)"/>
    <property type="match status" value="2"/>
</dbReference>
<gene>
    <name evidence="18" type="ORF">FEJ81_03410</name>
</gene>
<dbReference type="InterPro" id="IPR013767">
    <property type="entry name" value="PAS_fold"/>
</dbReference>
<feature type="domain" description="PAS" evidence="16">
    <location>
        <begin position="161"/>
        <end position="218"/>
    </location>
</feature>
<dbReference type="Gene3D" id="3.30.565.10">
    <property type="entry name" value="Histidine kinase-like ATPase, C-terminal domain"/>
    <property type="match status" value="1"/>
</dbReference>
<name>A0A4V1FYU4_9EURY</name>
<evidence type="ECO:0000259" key="16">
    <source>
        <dbReference type="PROSITE" id="PS50112"/>
    </source>
</evidence>
<evidence type="ECO:0000256" key="12">
    <source>
        <dbReference type="ARBA" id="ARBA00023136"/>
    </source>
</evidence>
<accession>A0A4V1FYU4</accession>
<evidence type="ECO:0000256" key="6">
    <source>
        <dbReference type="ARBA" id="ARBA00022692"/>
    </source>
</evidence>
<dbReference type="PROSITE" id="PS50112">
    <property type="entry name" value="PAS"/>
    <property type="match status" value="2"/>
</dbReference>
<feature type="domain" description="Histidine kinase" evidence="14">
    <location>
        <begin position="603"/>
        <end position="797"/>
    </location>
</feature>
<keyword evidence="11" id="KW-0902">Two-component regulatory system</keyword>
<dbReference type="NCBIfam" id="TIGR00229">
    <property type="entry name" value="sensory_box"/>
    <property type="match status" value="2"/>
</dbReference>
<feature type="domain" description="Response regulatory" evidence="15">
    <location>
        <begin position="14"/>
        <end position="131"/>
    </location>
</feature>
<dbReference type="GO" id="GO:0000156">
    <property type="term" value="F:phosphorelay response regulator activity"/>
    <property type="evidence" value="ECO:0007669"/>
    <property type="project" value="TreeGrafter"/>
</dbReference>
<dbReference type="InterPro" id="IPR036890">
    <property type="entry name" value="HATPase_C_sf"/>
</dbReference>
<feature type="domain" description="PAS" evidence="16">
    <location>
        <begin position="280"/>
        <end position="350"/>
    </location>
</feature>
<dbReference type="Pfam" id="PF00512">
    <property type="entry name" value="HisKA"/>
    <property type="match status" value="1"/>
</dbReference>
<keyword evidence="10" id="KW-1133">Transmembrane helix</keyword>
<dbReference type="SMART" id="SM00091">
    <property type="entry name" value="PAS"/>
    <property type="match status" value="2"/>
</dbReference>
<dbReference type="InterPro" id="IPR035965">
    <property type="entry name" value="PAS-like_dom_sf"/>
</dbReference>
<evidence type="ECO:0000256" key="5">
    <source>
        <dbReference type="ARBA" id="ARBA00022679"/>
    </source>
</evidence>
<sequence length="797" mass="86807">MAAFGLTRFQRPTTVVYADPDPDDRRRIADGLESATDGLAVEPVATPTELRDAVADASGRTCVVTDLFAETDVLSLYDRIRADGVADAPVVLYTADGDERLASDAVTAGFAGYVPKGHADSLERLVAQLRAIVDEPAAANGRETDVGTLQPDGERRSLRTERDRFAALFEYSPDPVIVTHRTDPNRIVDVNPAFEDIFGYEREDIAGGSLDDILVPDDEGPVSIAETVGLGEVISTTVERVTAEGRRDFFLRGFAADIDGEVHEYAIYTDISEQKRRERELERYRTLVDTVGDSMYVLDATGRIEMANDAMADALGTTRDELVGGHPSSYMSAEDVERAKELLIDILADDDRTWGTFEMEFRPLDGEPFLVENNVAPLVAEDGSLAGSVGAIRDISDRMERERRIRKLHEGTRRLMAAERTDEVARVASEIARDALSLEINSVHLYEERAEYHAVSADEPPAVTDSSADSVRERGVLVPAAATDRTEALFGSVPSIGPGDGISWDAFEAGETIVHGDVRRAENVRNPETAVRSEAHIPLGTTGIFIASSTTPNDFDPETITLARILAANVEAALERARREDELATRTAELERQNDRLEAFASTVSHDLRNPLTLAAGHLENLEAHIDGDGERYREEIDWALERMDDLIENALTLARSGQRLTATEPVDIDDVVDQAHRTVDPDLELVRDEPLPTIEADADRLLVCFENAFRNAREHVGTDVTIAVENTDDGFAITDDGPGVPPGERGDILESGYSTSPDGTGFGLAIVSEVVEAHGWSVTVGESDAGGLRLAVSFEE</sequence>
<dbReference type="EC" id="2.7.13.3" evidence="3"/>
<dbReference type="InterPro" id="IPR029016">
    <property type="entry name" value="GAF-like_dom_sf"/>
</dbReference>
<dbReference type="InterPro" id="IPR050351">
    <property type="entry name" value="BphY/WalK/GraS-like"/>
</dbReference>
<dbReference type="InterPro" id="IPR011006">
    <property type="entry name" value="CheY-like_superfamily"/>
</dbReference>
<comment type="subcellular location">
    <subcellularLocation>
        <location evidence="2">Membrane</location>
        <topology evidence="2">Multi-pass membrane protein</topology>
    </subcellularLocation>
</comment>
<evidence type="ECO:0000313" key="18">
    <source>
        <dbReference type="EMBL" id="QCS41445.1"/>
    </source>
</evidence>
<dbReference type="SUPFAM" id="SSF47384">
    <property type="entry name" value="Homodimeric domain of signal transducing histidine kinase"/>
    <property type="match status" value="1"/>
</dbReference>
<dbReference type="Pfam" id="PF00989">
    <property type="entry name" value="PAS"/>
    <property type="match status" value="1"/>
</dbReference>
<dbReference type="Pfam" id="PF02518">
    <property type="entry name" value="HATPase_c"/>
    <property type="match status" value="1"/>
</dbReference>
<dbReference type="InterPro" id="IPR003594">
    <property type="entry name" value="HATPase_dom"/>
</dbReference>
<dbReference type="InterPro" id="IPR036097">
    <property type="entry name" value="HisK_dim/P_sf"/>
</dbReference>
<dbReference type="PANTHER" id="PTHR42878:SF7">
    <property type="entry name" value="SENSOR HISTIDINE KINASE GLRK"/>
    <property type="match status" value="1"/>
</dbReference>
<keyword evidence="8" id="KW-0418">Kinase</keyword>
<dbReference type="GO" id="GO:0006355">
    <property type="term" value="P:regulation of DNA-templated transcription"/>
    <property type="evidence" value="ECO:0007669"/>
    <property type="project" value="InterPro"/>
</dbReference>
<keyword evidence="9" id="KW-0067">ATP-binding</keyword>
<dbReference type="GO" id="GO:0007234">
    <property type="term" value="P:osmosensory signaling via phosphorelay pathway"/>
    <property type="evidence" value="ECO:0007669"/>
    <property type="project" value="TreeGrafter"/>
</dbReference>
<evidence type="ECO:0000259" key="17">
    <source>
        <dbReference type="PROSITE" id="PS50113"/>
    </source>
</evidence>
<feature type="domain" description="PAC" evidence="17">
    <location>
        <begin position="355"/>
        <end position="407"/>
    </location>
</feature>
<evidence type="ECO:0000256" key="13">
    <source>
        <dbReference type="PROSITE-ProRule" id="PRU00169"/>
    </source>
</evidence>
<dbReference type="SUPFAM" id="SSF55874">
    <property type="entry name" value="ATPase domain of HSP90 chaperone/DNA topoisomerase II/histidine kinase"/>
    <property type="match status" value="1"/>
</dbReference>